<evidence type="ECO:0000256" key="2">
    <source>
        <dbReference type="ARBA" id="ARBA00022448"/>
    </source>
</evidence>
<keyword evidence="4 10" id="KW-0812">Transmembrane</keyword>
<dbReference type="GO" id="GO:0016887">
    <property type="term" value="F:ATP hydrolysis activity"/>
    <property type="evidence" value="ECO:0007669"/>
    <property type="project" value="InterPro"/>
</dbReference>
<dbReference type="Gene3D" id="1.20.1560.10">
    <property type="entry name" value="ABC transporter type 1, transmembrane domain"/>
    <property type="match status" value="1"/>
</dbReference>
<comment type="subcellular location">
    <subcellularLocation>
        <location evidence="1">Cell inner membrane</location>
        <topology evidence="1">Multi-pass membrane protein</topology>
    </subcellularLocation>
</comment>
<dbReference type="Pfam" id="PF00005">
    <property type="entry name" value="ABC_tran"/>
    <property type="match status" value="1"/>
</dbReference>
<dbReference type="Gene3D" id="3.40.50.300">
    <property type="entry name" value="P-loop containing nucleotide triphosphate hydrolases"/>
    <property type="match status" value="1"/>
</dbReference>
<evidence type="ECO:0000256" key="6">
    <source>
        <dbReference type="ARBA" id="ARBA00022840"/>
    </source>
</evidence>
<evidence type="ECO:0000259" key="12">
    <source>
        <dbReference type="PROSITE" id="PS50929"/>
    </source>
</evidence>
<dbReference type="FunFam" id="3.40.50.300:FF:000221">
    <property type="entry name" value="Multidrug ABC transporter ATP-binding protein"/>
    <property type="match status" value="1"/>
</dbReference>
<sequence length="626" mass="68915">MVFPATFYSFAVRYPNFMFEKKFSRVSDGLRRTRNTLSNFTPFLKPRRKGLLLALVILLLETGASLAQPWPLALTIDYVLTSNKQLPESLPAVLSDRALLLAGIAFLIVLIFTATRSIAAFRRYLLSKLGQETVFDMRDALYAKVHALGLDYHGKKRTGDTITRVTSDVKEVRSLLVDSVVEVLSSVMILLGMLVVMVWLNWQLTLLALVTVPFLFLAVRRYRQSLIERMRVVRTKEGAITSVMQEAITGIRAVKIFGREDDEMERFRGESRESLKASVDSSVIEAKFSTVLGIVGGVGTALVVYFGARQVLSGALSLGDLTVFVAYLGLFLSPLWALSRQVNQIGKSLVSGERIIELLAAEPTVKDSPDARPALALEGRVAFEDVHFAYDEESAPEVLRGMDFEVEAGGRVALVGVSGAGKTTVTSLLARLYDSQSGRVLVDGEDAKRYTLKSLRDAITFVPQEPMLFRATVAENIAYGKPGALVEEIEEAARLAGADDFIREMPEGYETLLSERGESLSGGQRQRVSIARAMLRDTPILVLDEPQSGLDAEAAEAVEAHWRELTEGRTTFVIAHELRLVKDVDKILVLEDGRVAEEGTHEELVSSGGLYARLNALQEGGRDPVL</sequence>
<feature type="domain" description="ABC transporter" evidence="11">
    <location>
        <begin position="381"/>
        <end position="617"/>
    </location>
</feature>
<evidence type="ECO:0000256" key="5">
    <source>
        <dbReference type="ARBA" id="ARBA00022741"/>
    </source>
</evidence>
<dbReference type="PANTHER" id="PTHR43394">
    <property type="entry name" value="ATP-DEPENDENT PERMEASE MDL1, MITOCHONDRIAL"/>
    <property type="match status" value="1"/>
</dbReference>
<dbReference type="PROSITE" id="PS50929">
    <property type="entry name" value="ABC_TM1F"/>
    <property type="match status" value="1"/>
</dbReference>
<dbReference type="SUPFAM" id="SSF52540">
    <property type="entry name" value="P-loop containing nucleoside triphosphate hydrolases"/>
    <property type="match status" value="1"/>
</dbReference>
<evidence type="ECO:0000256" key="4">
    <source>
        <dbReference type="ARBA" id="ARBA00022692"/>
    </source>
</evidence>
<evidence type="ECO:0000256" key="3">
    <source>
        <dbReference type="ARBA" id="ARBA00022475"/>
    </source>
</evidence>
<organism evidence="13">
    <name type="scientific">uncultured Rubrobacteraceae bacterium</name>
    <dbReference type="NCBI Taxonomy" id="349277"/>
    <lineage>
        <taxon>Bacteria</taxon>
        <taxon>Bacillati</taxon>
        <taxon>Actinomycetota</taxon>
        <taxon>Rubrobacteria</taxon>
        <taxon>Rubrobacterales</taxon>
        <taxon>Rubrobacteraceae</taxon>
        <taxon>environmental samples</taxon>
    </lineage>
</organism>
<evidence type="ECO:0000256" key="1">
    <source>
        <dbReference type="ARBA" id="ARBA00004429"/>
    </source>
</evidence>
<name>A0A6J4PCH3_9ACTN</name>
<feature type="domain" description="ABC transmembrane type-1" evidence="12">
    <location>
        <begin position="52"/>
        <end position="347"/>
    </location>
</feature>
<evidence type="ECO:0000259" key="11">
    <source>
        <dbReference type="PROSITE" id="PS50893"/>
    </source>
</evidence>
<dbReference type="SUPFAM" id="SSF90123">
    <property type="entry name" value="ABC transporter transmembrane region"/>
    <property type="match status" value="1"/>
</dbReference>
<dbReference type="InterPro" id="IPR003593">
    <property type="entry name" value="AAA+_ATPase"/>
</dbReference>
<reference evidence="13" key="1">
    <citation type="submission" date="2020-02" db="EMBL/GenBank/DDBJ databases">
        <authorList>
            <person name="Meier V. D."/>
        </authorList>
    </citation>
    <scope>NUCLEOTIDE SEQUENCE</scope>
    <source>
        <strain evidence="13">AVDCRST_MAG78</strain>
    </source>
</reference>
<dbReference type="InterPro" id="IPR003439">
    <property type="entry name" value="ABC_transporter-like_ATP-bd"/>
</dbReference>
<dbReference type="InterPro" id="IPR036640">
    <property type="entry name" value="ABC1_TM_sf"/>
</dbReference>
<dbReference type="InterPro" id="IPR039421">
    <property type="entry name" value="Type_1_exporter"/>
</dbReference>
<keyword evidence="8 10" id="KW-0472">Membrane</keyword>
<accession>A0A6J4PCH3</accession>
<gene>
    <name evidence="13" type="ORF">AVDCRST_MAG78-309</name>
</gene>
<dbReference type="EMBL" id="CADCVB010000018">
    <property type="protein sequence ID" value="CAA9409596.1"/>
    <property type="molecule type" value="Genomic_DNA"/>
</dbReference>
<feature type="transmembrane region" description="Helical" evidence="10">
    <location>
        <begin position="288"/>
        <end position="308"/>
    </location>
</feature>
<feature type="transmembrane region" description="Helical" evidence="10">
    <location>
        <begin position="180"/>
        <end position="200"/>
    </location>
</feature>
<dbReference type="AlphaFoldDB" id="A0A6J4PCH3"/>
<dbReference type="InterPro" id="IPR011527">
    <property type="entry name" value="ABC1_TM_dom"/>
</dbReference>
<dbReference type="InterPro" id="IPR027417">
    <property type="entry name" value="P-loop_NTPase"/>
</dbReference>
<keyword evidence="7 10" id="KW-1133">Transmembrane helix</keyword>
<dbReference type="PROSITE" id="PS00211">
    <property type="entry name" value="ABC_TRANSPORTER_1"/>
    <property type="match status" value="1"/>
</dbReference>
<dbReference type="SMART" id="SM00382">
    <property type="entry name" value="AAA"/>
    <property type="match status" value="1"/>
</dbReference>
<evidence type="ECO:0000256" key="8">
    <source>
        <dbReference type="ARBA" id="ARBA00023136"/>
    </source>
</evidence>
<dbReference type="GO" id="GO:0005524">
    <property type="term" value="F:ATP binding"/>
    <property type="evidence" value="ECO:0007669"/>
    <property type="project" value="UniProtKB-KW"/>
</dbReference>
<dbReference type="CDD" id="cd18564">
    <property type="entry name" value="ABC_6TM_exporter_like"/>
    <property type="match status" value="1"/>
</dbReference>
<keyword evidence="2" id="KW-0813">Transport</keyword>
<evidence type="ECO:0000256" key="10">
    <source>
        <dbReference type="SAM" id="Phobius"/>
    </source>
</evidence>
<keyword evidence="6 13" id="KW-0067">ATP-binding</keyword>
<dbReference type="Pfam" id="PF00664">
    <property type="entry name" value="ABC_membrane"/>
    <property type="match status" value="1"/>
</dbReference>
<keyword evidence="3" id="KW-1003">Cell membrane</keyword>
<dbReference type="PROSITE" id="PS50893">
    <property type="entry name" value="ABC_TRANSPORTER_2"/>
    <property type="match status" value="1"/>
</dbReference>
<evidence type="ECO:0000256" key="7">
    <source>
        <dbReference type="ARBA" id="ARBA00022989"/>
    </source>
</evidence>
<dbReference type="InterPro" id="IPR017871">
    <property type="entry name" value="ABC_transporter-like_CS"/>
</dbReference>
<feature type="transmembrane region" description="Helical" evidence="10">
    <location>
        <begin position="314"/>
        <end position="338"/>
    </location>
</feature>
<keyword evidence="5" id="KW-0547">Nucleotide-binding</keyword>
<protein>
    <submittedName>
        <fullName evidence="13">Efflux ABC transporter, permease/ATP-binding protein</fullName>
    </submittedName>
</protein>
<evidence type="ECO:0000313" key="13">
    <source>
        <dbReference type="EMBL" id="CAA9409596.1"/>
    </source>
</evidence>
<dbReference type="GO" id="GO:0015421">
    <property type="term" value="F:ABC-type oligopeptide transporter activity"/>
    <property type="evidence" value="ECO:0007669"/>
    <property type="project" value="TreeGrafter"/>
</dbReference>
<feature type="transmembrane region" description="Helical" evidence="10">
    <location>
        <begin position="98"/>
        <end position="119"/>
    </location>
</feature>
<evidence type="ECO:0000256" key="9">
    <source>
        <dbReference type="ARBA" id="ARBA00023455"/>
    </source>
</evidence>
<dbReference type="GO" id="GO:0005886">
    <property type="term" value="C:plasma membrane"/>
    <property type="evidence" value="ECO:0007669"/>
    <property type="project" value="UniProtKB-SubCell"/>
</dbReference>
<proteinExistence type="inferred from homology"/>
<feature type="transmembrane region" description="Helical" evidence="10">
    <location>
        <begin position="206"/>
        <end position="222"/>
    </location>
</feature>
<dbReference type="PANTHER" id="PTHR43394:SF1">
    <property type="entry name" value="ATP-BINDING CASSETTE SUB-FAMILY B MEMBER 10, MITOCHONDRIAL"/>
    <property type="match status" value="1"/>
</dbReference>
<comment type="similarity">
    <text evidence="9">Belongs to the ABC transporter superfamily. Siderophore-Fe(3+) uptake transporter (SIUT) (TC 3.A.1.21) family.</text>
</comment>